<dbReference type="Proteomes" id="UP000295504">
    <property type="component" value="Unassembled WGS sequence"/>
</dbReference>
<name>A0A4R2T8Q0_9FIRM</name>
<dbReference type="NCBIfam" id="TIGR00254">
    <property type="entry name" value="GGDEF"/>
    <property type="match status" value="1"/>
</dbReference>
<dbReference type="PROSITE" id="PS50887">
    <property type="entry name" value="GGDEF"/>
    <property type="match status" value="1"/>
</dbReference>
<accession>A0A4R2T8Q0</accession>
<proteinExistence type="predicted"/>
<dbReference type="GO" id="GO:0005886">
    <property type="term" value="C:plasma membrane"/>
    <property type="evidence" value="ECO:0007669"/>
    <property type="project" value="TreeGrafter"/>
</dbReference>
<reference evidence="2 3" key="1">
    <citation type="submission" date="2019-03" db="EMBL/GenBank/DDBJ databases">
        <title>Genomic Encyclopedia of Type Strains, Phase IV (KMG-IV): sequencing the most valuable type-strain genomes for metagenomic binning, comparative biology and taxonomic classification.</title>
        <authorList>
            <person name="Goeker M."/>
        </authorList>
    </citation>
    <scope>NUCLEOTIDE SEQUENCE [LARGE SCALE GENOMIC DNA]</scope>
    <source>
        <strain evidence="2 3">DSM 100013</strain>
    </source>
</reference>
<dbReference type="Pfam" id="PF00990">
    <property type="entry name" value="GGDEF"/>
    <property type="match status" value="1"/>
</dbReference>
<dbReference type="AlphaFoldDB" id="A0A4R2T8Q0"/>
<comment type="caution">
    <text evidence="2">The sequence shown here is derived from an EMBL/GenBank/DDBJ whole genome shotgun (WGS) entry which is preliminary data.</text>
</comment>
<dbReference type="Gene3D" id="3.30.70.270">
    <property type="match status" value="1"/>
</dbReference>
<organism evidence="2 3">
    <name type="scientific">Serpentinicella alkaliphila</name>
    <dbReference type="NCBI Taxonomy" id="1734049"/>
    <lineage>
        <taxon>Bacteria</taxon>
        <taxon>Bacillati</taxon>
        <taxon>Bacillota</taxon>
        <taxon>Clostridia</taxon>
        <taxon>Peptostreptococcales</taxon>
        <taxon>Natronincolaceae</taxon>
        <taxon>Serpentinicella</taxon>
    </lineage>
</organism>
<dbReference type="InterPro" id="IPR029787">
    <property type="entry name" value="Nucleotide_cyclase"/>
</dbReference>
<evidence type="ECO:0000313" key="3">
    <source>
        <dbReference type="Proteomes" id="UP000295504"/>
    </source>
</evidence>
<dbReference type="CDD" id="cd01949">
    <property type="entry name" value="GGDEF"/>
    <property type="match status" value="1"/>
</dbReference>
<dbReference type="InterPro" id="IPR043128">
    <property type="entry name" value="Rev_trsase/Diguanyl_cyclase"/>
</dbReference>
<dbReference type="PANTHER" id="PTHR45138">
    <property type="entry name" value="REGULATORY COMPONENTS OF SENSORY TRANSDUCTION SYSTEM"/>
    <property type="match status" value="1"/>
</dbReference>
<dbReference type="EMBL" id="SLYC01000038">
    <property type="protein sequence ID" value="TCP99020.1"/>
    <property type="molecule type" value="Genomic_DNA"/>
</dbReference>
<dbReference type="GO" id="GO:1902201">
    <property type="term" value="P:negative regulation of bacterial-type flagellum-dependent cell motility"/>
    <property type="evidence" value="ECO:0007669"/>
    <property type="project" value="TreeGrafter"/>
</dbReference>
<gene>
    <name evidence="2" type="ORF">EDD79_103822</name>
</gene>
<dbReference type="PANTHER" id="PTHR45138:SF23">
    <property type="entry name" value="SIGNALING PROTEIN"/>
    <property type="match status" value="1"/>
</dbReference>
<evidence type="ECO:0000259" key="1">
    <source>
        <dbReference type="PROSITE" id="PS50887"/>
    </source>
</evidence>
<feature type="domain" description="GGDEF" evidence="1">
    <location>
        <begin position="52"/>
        <end position="181"/>
    </location>
</feature>
<dbReference type="InterPro" id="IPR000160">
    <property type="entry name" value="GGDEF_dom"/>
</dbReference>
<sequence length="181" mass="20889">MLCIILLLIYLKASHNKERYYALTDLLTGIPNRRAAIEHLEKLIKKSQYGKFQTTICFIDVNNLKIVNDTFGHREGDNLLSALCRLIQPKLRSVDMLCRFAGDEFLIIFSDIGIEEAKSILNEITKCITEYNHSNNNAYEISFSYGFSEYNPDEYKSIDDLIDKADNAMYQSKVKSRQLNN</sequence>
<protein>
    <submittedName>
        <fullName evidence="2">Diguanylate cyclase (GGDEF)-like protein</fullName>
    </submittedName>
</protein>
<dbReference type="SUPFAM" id="SSF55073">
    <property type="entry name" value="Nucleotide cyclase"/>
    <property type="match status" value="1"/>
</dbReference>
<evidence type="ECO:0000313" key="2">
    <source>
        <dbReference type="EMBL" id="TCP99020.1"/>
    </source>
</evidence>
<dbReference type="GO" id="GO:0052621">
    <property type="term" value="F:diguanylate cyclase activity"/>
    <property type="evidence" value="ECO:0007669"/>
    <property type="project" value="TreeGrafter"/>
</dbReference>
<dbReference type="InterPro" id="IPR050469">
    <property type="entry name" value="Diguanylate_Cyclase"/>
</dbReference>
<keyword evidence="3" id="KW-1185">Reference proteome</keyword>
<dbReference type="GO" id="GO:0043709">
    <property type="term" value="P:cell adhesion involved in single-species biofilm formation"/>
    <property type="evidence" value="ECO:0007669"/>
    <property type="project" value="TreeGrafter"/>
</dbReference>
<dbReference type="SMART" id="SM00267">
    <property type="entry name" value="GGDEF"/>
    <property type="match status" value="1"/>
</dbReference>